<protein>
    <submittedName>
        <fullName evidence="1">Uncharacterized protein</fullName>
    </submittedName>
</protein>
<gene>
    <name evidence="1" type="ORF">ARMOST_16081</name>
</gene>
<dbReference type="EMBL" id="FUEG01000017">
    <property type="protein sequence ID" value="SJL12652.1"/>
    <property type="molecule type" value="Genomic_DNA"/>
</dbReference>
<evidence type="ECO:0000313" key="1">
    <source>
        <dbReference type="EMBL" id="SJL12652.1"/>
    </source>
</evidence>
<name>A0A284RV77_ARMOS</name>
<evidence type="ECO:0000313" key="2">
    <source>
        <dbReference type="Proteomes" id="UP000219338"/>
    </source>
</evidence>
<keyword evidence="2" id="KW-1185">Reference proteome</keyword>
<sequence>MSFLSRPSLHAHVILHPYPFYTDYDRACSGHKIAPCKLAWSFRAAAYEAEIIIPSCLSRENYLVLLSGLKWTYLLMAGAQSSERTTILI</sequence>
<accession>A0A284RV77</accession>
<dbReference type="AlphaFoldDB" id="A0A284RV77"/>
<dbReference type="Proteomes" id="UP000219338">
    <property type="component" value="Unassembled WGS sequence"/>
</dbReference>
<organism evidence="1 2">
    <name type="scientific">Armillaria ostoyae</name>
    <name type="common">Armillaria root rot fungus</name>
    <dbReference type="NCBI Taxonomy" id="47428"/>
    <lineage>
        <taxon>Eukaryota</taxon>
        <taxon>Fungi</taxon>
        <taxon>Dikarya</taxon>
        <taxon>Basidiomycota</taxon>
        <taxon>Agaricomycotina</taxon>
        <taxon>Agaricomycetes</taxon>
        <taxon>Agaricomycetidae</taxon>
        <taxon>Agaricales</taxon>
        <taxon>Marasmiineae</taxon>
        <taxon>Physalacriaceae</taxon>
        <taxon>Armillaria</taxon>
    </lineage>
</organism>
<proteinExistence type="predicted"/>
<reference evidence="2" key="1">
    <citation type="journal article" date="2017" name="Nat. Ecol. Evol.">
        <title>Genome expansion and lineage-specific genetic innovations in the forest pathogenic fungi Armillaria.</title>
        <authorList>
            <person name="Sipos G."/>
            <person name="Prasanna A.N."/>
            <person name="Walter M.C."/>
            <person name="O'Connor E."/>
            <person name="Balint B."/>
            <person name="Krizsan K."/>
            <person name="Kiss B."/>
            <person name="Hess J."/>
            <person name="Varga T."/>
            <person name="Slot J."/>
            <person name="Riley R."/>
            <person name="Boka B."/>
            <person name="Rigling D."/>
            <person name="Barry K."/>
            <person name="Lee J."/>
            <person name="Mihaltcheva S."/>
            <person name="LaButti K."/>
            <person name="Lipzen A."/>
            <person name="Waldron R."/>
            <person name="Moloney N.M."/>
            <person name="Sperisen C."/>
            <person name="Kredics L."/>
            <person name="Vagvoelgyi C."/>
            <person name="Patrignani A."/>
            <person name="Fitzpatrick D."/>
            <person name="Nagy I."/>
            <person name="Doyle S."/>
            <person name="Anderson J.B."/>
            <person name="Grigoriev I.V."/>
            <person name="Gueldener U."/>
            <person name="Muensterkoetter M."/>
            <person name="Nagy L.G."/>
        </authorList>
    </citation>
    <scope>NUCLEOTIDE SEQUENCE [LARGE SCALE GENOMIC DNA]</scope>
    <source>
        <strain evidence="2">C18/9</strain>
    </source>
</reference>